<proteinExistence type="inferred from homology"/>
<dbReference type="Pfam" id="PF00276">
    <property type="entry name" value="Ribosomal_L23"/>
    <property type="match status" value="1"/>
</dbReference>
<evidence type="ECO:0000313" key="6">
    <source>
        <dbReference type="Proteomes" id="UP000177325"/>
    </source>
</evidence>
<dbReference type="EMBL" id="MFMM01000001">
    <property type="protein sequence ID" value="OGG85391.1"/>
    <property type="molecule type" value="Genomic_DNA"/>
</dbReference>
<dbReference type="SUPFAM" id="SSF54189">
    <property type="entry name" value="Ribosomal proteins S24e, L23 and L15e"/>
    <property type="match status" value="1"/>
</dbReference>
<dbReference type="InterPro" id="IPR013025">
    <property type="entry name" value="Ribosomal_uL23-like"/>
</dbReference>
<gene>
    <name evidence="5" type="ORF">A3G90_01260</name>
</gene>
<reference evidence="5 6" key="1">
    <citation type="journal article" date="2016" name="Nat. Commun.">
        <title>Thousands of microbial genomes shed light on interconnected biogeochemical processes in an aquifer system.</title>
        <authorList>
            <person name="Anantharaman K."/>
            <person name="Brown C.T."/>
            <person name="Hug L.A."/>
            <person name="Sharon I."/>
            <person name="Castelle C.J."/>
            <person name="Probst A.J."/>
            <person name="Thomas B.C."/>
            <person name="Singh A."/>
            <person name="Wilkins M.J."/>
            <person name="Karaoz U."/>
            <person name="Brodie E.L."/>
            <person name="Williams K.H."/>
            <person name="Hubbard S.S."/>
            <person name="Banfield J.F."/>
        </authorList>
    </citation>
    <scope>NUCLEOTIDE SEQUENCE [LARGE SCALE GENOMIC DNA]</scope>
</reference>
<dbReference type="InterPro" id="IPR012677">
    <property type="entry name" value="Nucleotide-bd_a/b_plait_sf"/>
</dbReference>
<dbReference type="Gene3D" id="3.30.70.330">
    <property type="match status" value="1"/>
</dbReference>
<evidence type="ECO:0000256" key="2">
    <source>
        <dbReference type="ARBA" id="ARBA00022980"/>
    </source>
</evidence>
<comment type="caution">
    <text evidence="5">The sequence shown here is derived from an EMBL/GenBank/DDBJ whole genome shotgun (WGS) entry which is preliminary data.</text>
</comment>
<keyword evidence="3" id="KW-0687">Ribonucleoprotein</keyword>
<dbReference type="AlphaFoldDB" id="A0A1F6FHR3"/>
<evidence type="ECO:0000256" key="3">
    <source>
        <dbReference type="ARBA" id="ARBA00023274"/>
    </source>
</evidence>
<evidence type="ECO:0000313" key="5">
    <source>
        <dbReference type="EMBL" id="OGG85391.1"/>
    </source>
</evidence>
<sequence>MTSVIAGPRITEKAVGLGDSNVYTFNVRRDATKYLVSDAVKALYGVTPVKVNIVNKKPAVRLAGARNRMVKVAGQKKAYVYLKKGDIINLV</sequence>
<evidence type="ECO:0000256" key="1">
    <source>
        <dbReference type="ARBA" id="ARBA00006700"/>
    </source>
</evidence>
<dbReference type="GO" id="GO:1990904">
    <property type="term" value="C:ribonucleoprotein complex"/>
    <property type="evidence" value="ECO:0007669"/>
    <property type="project" value="UniProtKB-KW"/>
</dbReference>
<comment type="similarity">
    <text evidence="1">Belongs to the universal ribosomal protein uL23 family.</text>
</comment>
<dbReference type="GO" id="GO:0006412">
    <property type="term" value="P:translation"/>
    <property type="evidence" value="ECO:0007669"/>
    <property type="project" value="InterPro"/>
</dbReference>
<protein>
    <recommendedName>
        <fullName evidence="4">50S ribosomal protein L23</fullName>
    </recommendedName>
</protein>
<evidence type="ECO:0000256" key="4">
    <source>
        <dbReference type="ARBA" id="ARBA00035481"/>
    </source>
</evidence>
<dbReference type="InterPro" id="IPR012678">
    <property type="entry name" value="Ribosomal_uL23/eL15/eS24_sf"/>
</dbReference>
<dbReference type="Proteomes" id="UP000177325">
    <property type="component" value="Unassembled WGS sequence"/>
</dbReference>
<dbReference type="GO" id="GO:0003735">
    <property type="term" value="F:structural constituent of ribosome"/>
    <property type="evidence" value="ECO:0007669"/>
    <property type="project" value="InterPro"/>
</dbReference>
<dbReference type="STRING" id="1798525.A3G90_01260"/>
<keyword evidence="2 5" id="KW-0689">Ribosomal protein</keyword>
<organism evidence="5 6">
    <name type="scientific">Candidatus Kaiserbacteria bacterium RIFCSPLOWO2_12_FULL_45_26</name>
    <dbReference type="NCBI Taxonomy" id="1798525"/>
    <lineage>
        <taxon>Bacteria</taxon>
        <taxon>Candidatus Kaiseribacteriota</taxon>
    </lineage>
</organism>
<dbReference type="GO" id="GO:0005840">
    <property type="term" value="C:ribosome"/>
    <property type="evidence" value="ECO:0007669"/>
    <property type="project" value="UniProtKB-KW"/>
</dbReference>
<accession>A0A1F6FHR3</accession>
<name>A0A1F6FHR3_9BACT</name>